<feature type="transmembrane region" description="Helical" evidence="6">
    <location>
        <begin position="32"/>
        <end position="52"/>
    </location>
</feature>
<evidence type="ECO:0000313" key="8">
    <source>
        <dbReference type="EMBL" id="VDK77818.1"/>
    </source>
</evidence>
<dbReference type="InterPro" id="IPR036259">
    <property type="entry name" value="MFS_trans_sf"/>
</dbReference>
<evidence type="ECO:0000313" key="10">
    <source>
        <dbReference type="WBParaSite" id="GPUH_0000982001-mRNA-1"/>
    </source>
</evidence>
<evidence type="ECO:0000256" key="6">
    <source>
        <dbReference type="SAM" id="Phobius"/>
    </source>
</evidence>
<dbReference type="InterPro" id="IPR051717">
    <property type="entry name" value="MFS_MFSD6"/>
</dbReference>
<protein>
    <submittedName>
        <fullName evidence="10">MFS_1_like domain-containing protein</fullName>
    </submittedName>
</protein>
<sequence length="99" mass="11026">MEPGGGTGATTTGRIVRILGHEYPRDLVVARLFYVCYFASFGSLFPLLAIYFKQLGMNASQAGFLLGARPLVEFAARPFWSSFANKFRKVRDALSKKEE</sequence>
<comment type="subcellular location">
    <subcellularLocation>
        <location evidence="1">Membrane</location>
        <topology evidence="1">Multi-pass membrane protein</topology>
    </subcellularLocation>
</comment>
<reference evidence="10" key="1">
    <citation type="submission" date="2016-06" db="UniProtKB">
        <authorList>
            <consortium name="WormBaseParasite"/>
        </authorList>
    </citation>
    <scope>IDENTIFICATION</scope>
</reference>
<keyword evidence="4 6" id="KW-1133">Transmembrane helix</keyword>
<evidence type="ECO:0000256" key="1">
    <source>
        <dbReference type="ARBA" id="ARBA00004141"/>
    </source>
</evidence>
<keyword evidence="5 6" id="KW-0472">Membrane</keyword>
<comment type="similarity">
    <text evidence="2">Belongs to the major facilitator superfamily. MFSD6 family.</text>
</comment>
<dbReference type="SUPFAM" id="SSF103473">
    <property type="entry name" value="MFS general substrate transporter"/>
    <property type="match status" value="1"/>
</dbReference>
<evidence type="ECO:0000256" key="4">
    <source>
        <dbReference type="ARBA" id="ARBA00022989"/>
    </source>
</evidence>
<evidence type="ECO:0000259" key="7">
    <source>
        <dbReference type="Pfam" id="PF12832"/>
    </source>
</evidence>
<accession>A0A183DM68</accession>
<dbReference type="PANTHER" id="PTHR16172:SF2">
    <property type="entry name" value="MAJOR FACILITATOR SUPERFAMILY DOMAIN-CONTAINING PROTEIN 6"/>
    <property type="match status" value="1"/>
</dbReference>
<feature type="domain" description="Major facilitator superfamily associated" evidence="7">
    <location>
        <begin position="31"/>
        <end position="90"/>
    </location>
</feature>
<evidence type="ECO:0000256" key="5">
    <source>
        <dbReference type="ARBA" id="ARBA00023136"/>
    </source>
</evidence>
<reference evidence="8 9" key="2">
    <citation type="submission" date="2018-11" db="EMBL/GenBank/DDBJ databases">
        <authorList>
            <consortium name="Pathogen Informatics"/>
        </authorList>
    </citation>
    <scope>NUCLEOTIDE SEQUENCE [LARGE SCALE GENOMIC DNA]</scope>
</reference>
<organism evidence="10">
    <name type="scientific">Gongylonema pulchrum</name>
    <dbReference type="NCBI Taxonomy" id="637853"/>
    <lineage>
        <taxon>Eukaryota</taxon>
        <taxon>Metazoa</taxon>
        <taxon>Ecdysozoa</taxon>
        <taxon>Nematoda</taxon>
        <taxon>Chromadorea</taxon>
        <taxon>Rhabditida</taxon>
        <taxon>Spirurina</taxon>
        <taxon>Spiruromorpha</taxon>
        <taxon>Spiruroidea</taxon>
        <taxon>Gongylonematidae</taxon>
        <taxon>Gongylonema</taxon>
    </lineage>
</organism>
<dbReference type="Pfam" id="PF12832">
    <property type="entry name" value="MFS_1_like"/>
    <property type="match status" value="1"/>
</dbReference>
<dbReference type="AlphaFoldDB" id="A0A183DM68"/>
<dbReference type="WBParaSite" id="GPUH_0000982001-mRNA-1">
    <property type="protein sequence ID" value="GPUH_0000982001-mRNA-1"/>
    <property type="gene ID" value="GPUH_0000982001"/>
</dbReference>
<dbReference type="Proteomes" id="UP000271098">
    <property type="component" value="Unassembled WGS sequence"/>
</dbReference>
<dbReference type="PANTHER" id="PTHR16172">
    <property type="entry name" value="MAJOR FACILITATOR SUPERFAMILY DOMAIN-CONTAINING PROTEIN 6-LIKE"/>
    <property type="match status" value="1"/>
</dbReference>
<dbReference type="GO" id="GO:0016020">
    <property type="term" value="C:membrane"/>
    <property type="evidence" value="ECO:0007669"/>
    <property type="project" value="UniProtKB-SubCell"/>
</dbReference>
<proteinExistence type="inferred from homology"/>
<evidence type="ECO:0000313" key="9">
    <source>
        <dbReference type="Proteomes" id="UP000271098"/>
    </source>
</evidence>
<evidence type="ECO:0000256" key="3">
    <source>
        <dbReference type="ARBA" id="ARBA00022692"/>
    </source>
</evidence>
<dbReference type="OrthoDB" id="5989317at2759"/>
<name>A0A183DM68_9BILA</name>
<gene>
    <name evidence="8" type="ORF">GPUH_LOCUS9810</name>
</gene>
<evidence type="ECO:0000256" key="2">
    <source>
        <dbReference type="ARBA" id="ARBA00005241"/>
    </source>
</evidence>
<keyword evidence="3 6" id="KW-0812">Transmembrane</keyword>
<dbReference type="Gene3D" id="1.20.1250.20">
    <property type="entry name" value="MFS general substrate transporter like domains"/>
    <property type="match status" value="1"/>
</dbReference>
<keyword evidence="9" id="KW-1185">Reference proteome</keyword>
<dbReference type="EMBL" id="UYRT01034001">
    <property type="protein sequence ID" value="VDK77818.1"/>
    <property type="molecule type" value="Genomic_DNA"/>
</dbReference>
<dbReference type="InterPro" id="IPR024989">
    <property type="entry name" value="MFS_assoc_dom"/>
</dbReference>